<evidence type="ECO:0000256" key="12">
    <source>
        <dbReference type="RuleBase" id="RU003357"/>
    </source>
</evidence>
<gene>
    <name evidence="16" type="ORF">ACFSC0_10110</name>
</gene>
<evidence type="ECO:0000259" key="14">
    <source>
        <dbReference type="Pfam" id="PF00593"/>
    </source>
</evidence>
<dbReference type="Proteomes" id="UP001597237">
    <property type="component" value="Unassembled WGS sequence"/>
</dbReference>
<keyword evidence="3 11" id="KW-1134">Transmembrane beta strand</keyword>
<evidence type="ECO:0000256" key="3">
    <source>
        <dbReference type="ARBA" id="ARBA00022452"/>
    </source>
</evidence>
<keyword evidence="6" id="KW-0408">Iron</keyword>
<accession>A0ABW4N0L4</accession>
<dbReference type="InterPro" id="IPR000531">
    <property type="entry name" value="Beta-barrel_TonB"/>
</dbReference>
<dbReference type="InterPro" id="IPR012910">
    <property type="entry name" value="Plug_dom"/>
</dbReference>
<evidence type="ECO:0000256" key="8">
    <source>
        <dbReference type="ARBA" id="ARBA00023077"/>
    </source>
</evidence>
<dbReference type="RefSeq" id="WP_377283062.1">
    <property type="nucleotide sequence ID" value="NZ_JBHRSI010000008.1"/>
</dbReference>
<protein>
    <submittedName>
        <fullName evidence="16">TonB-dependent receptor</fullName>
    </submittedName>
</protein>
<proteinExistence type="inferred from homology"/>
<comment type="similarity">
    <text evidence="11 12">Belongs to the TonB-dependent receptor family.</text>
</comment>
<evidence type="ECO:0000256" key="9">
    <source>
        <dbReference type="ARBA" id="ARBA00023136"/>
    </source>
</evidence>
<evidence type="ECO:0000256" key="1">
    <source>
        <dbReference type="ARBA" id="ARBA00004571"/>
    </source>
</evidence>
<evidence type="ECO:0000313" key="16">
    <source>
        <dbReference type="EMBL" id="MFD1783747.1"/>
    </source>
</evidence>
<feature type="signal peptide" evidence="13">
    <location>
        <begin position="1"/>
        <end position="22"/>
    </location>
</feature>
<keyword evidence="16" id="KW-0675">Receptor</keyword>
<keyword evidence="2 11" id="KW-0813">Transport</keyword>
<comment type="subcellular location">
    <subcellularLocation>
        <location evidence="1 11">Cell outer membrane</location>
        <topology evidence="1 11">Multi-pass membrane protein</topology>
    </subcellularLocation>
</comment>
<evidence type="ECO:0000256" key="10">
    <source>
        <dbReference type="ARBA" id="ARBA00023237"/>
    </source>
</evidence>
<dbReference type="Gene3D" id="2.40.170.20">
    <property type="entry name" value="TonB-dependent receptor, beta-barrel domain"/>
    <property type="match status" value="3"/>
</dbReference>
<feature type="domain" description="TonB-dependent receptor-like beta-barrel" evidence="14">
    <location>
        <begin position="319"/>
        <end position="903"/>
    </location>
</feature>
<dbReference type="InterPro" id="IPR036942">
    <property type="entry name" value="Beta-barrel_TonB_sf"/>
</dbReference>
<keyword evidence="13" id="KW-0732">Signal</keyword>
<feature type="domain" description="TonB-dependent receptor plug" evidence="15">
    <location>
        <begin position="43"/>
        <end position="150"/>
    </location>
</feature>
<keyword evidence="4" id="KW-0410">Iron transport</keyword>
<dbReference type="Pfam" id="PF00593">
    <property type="entry name" value="TonB_dep_Rec_b-barrel"/>
    <property type="match status" value="1"/>
</dbReference>
<dbReference type="InterPro" id="IPR039426">
    <property type="entry name" value="TonB-dep_rcpt-like"/>
</dbReference>
<keyword evidence="9 11" id="KW-0472">Membrane</keyword>
<evidence type="ECO:0000256" key="11">
    <source>
        <dbReference type="PROSITE-ProRule" id="PRU01360"/>
    </source>
</evidence>
<dbReference type="PANTHER" id="PTHR32552">
    <property type="entry name" value="FERRICHROME IRON RECEPTOR-RELATED"/>
    <property type="match status" value="1"/>
</dbReference>
<sequence length="942" mass="102747">MKRHLLASSALAVSLIATDALAQDRGTVVEELVVTAQRREEALQDVPIAVSAFDQGALERSRIEGGPNLVTAVPNVNFSKGNFTGYNFQIRGIGSKLVAGSGDAGTGIHLNNAPLLSNNLFETEFYDVERVEVLRGPQGTLYGRNATGGVVNIITAKPTDQFEGMIRGEFGNYDTWKARGMVNIPINDVVSTRFAGTYLKRDGYGENLVTGNDADNRELWGVRASVSFDPAENFRAWFVWDHFEEDDNRSRIGKQFCTKDLGPANIGGLGYSTAAGGLIGQIQRGLFSQGCLPTSLYDPSALGTVNSQATLGGLFGALGGFQTGDAYAGKMQTPDIRDIESTFDPIYKSKTDIYQFNAEFDVTENLMLSWLTSYTYYKLYTRQDYNRYVPSTTFNTTPNPVNALAAVPGYPTLYAGLFPGGVINDPQNGAFNRFATSDISSAYTENWSHEVRLQSNYDGPLNFNLGGLFLRYQTQGDYYVMFNTGTGWYQMNNLLATGNANCQGPAPCVTIDPNKDPNRSGHNYYDSYGPYDLTSYAVFGELYWQMAENFKWTLGLRYTVDKKEVLNNTVALGTPGIGPTPGTPRILEAEFKEPTGRFGFDWKPDLGFTNDTLIYGFYSRGYKGGGLNPPFSPGIGVVPTSPIFQPEFIDAYEIGTKNTLMDGSLQLNLTGFYYDYAGYQVSKIINRTSINENIDAKVKGFEIESVWQPIEGLRLNAAIGYLDTEIQNASSIDTFNRTQGNPNLVLVKSSSASNCVVSLAAAQTALAISNGQVPGFAPNPFNLLGVCTLTSAAGAGTNIGGTGAIAAGTNAFGGLVSEGVPVNLDGNELPNAPEWTVSLGAQYTMNFGDWSATLRGDYYRQSETFARIYNSPADRIDSWENVNLTLTVANLDMGVEVGAFVKNATDEEAITDFYLTDDSSGLFRNVFFTEPRTYGIWIQKRF</sequence>
<dbReference type="Pfam" id="PF07715">
    <property type="entry name" value="Plug"/>
    <property type="match status" value="1"/>
</dbReference>
<dbReference type="EMBL" id="JBHUEY010000001">
    <property type="protein sequence ID" value="MFD1783747.1"/>
    <property type="molecule type" value="Genomic_DNA"/>
</dbReference>
<dbReference type="SUPFAM" id="SSF56935">
    <property type="entry name" value="Porins"/>
    <property type="match status" value="1"/>
</dbReference>
<keyword evidence="5 11" id="KW-0812">Transmembrane</keyword>
<dbReference type="PANTHER" id="PTHR32552:SF81">
    <property type="entry name" value="TONB-DEPENDENT OUTER MEMBRANE RECEPTOR"/>
    <property type="match status" value="1"/>
</dbReference>
<evidence type="ECO:0000256" key="13">
    <source>
        <dbReference type="SAM" id="SignalP"/>
    </source>
</evidence>
<evidence type="ECO:0000259" key="15">
    <source>
        <dbReference type="Pfam" id="PF07715"/>
    </source>
</evidence>
<feature type="chain" id="PRO_5046204528" evidence="13">
    <location>
        <begin position="23"/>
        <end position="942"/>
    </location>
</feature>
<evidence type="ECO:0000256" key="7">
    <source>
        <dbReference type="ARBA" id="ARBA00023065"/>
    </source>
</evidence>
<reference evidence="17" key="1">
    <citation type="journal article" date="2019" name="Int. J. Syst. Evol. Microbiol.">
        <title>The Global Catalogue of Microorganisms (GCM) 10K type strain sequencing project: providing services to taxonomists for standard genome sequencing and annotation.</title>
        <authorList>
            <consortium name="The Broad Institute Genomics Platform"/>
            <consortium name="The Broad Institute Genome Sequencing Center for Infectious Disease"/>
            <person name="Wu L."/>
            <person name="Ma J."/>
        </authorList>
    </citation>
    <scope>NUCLEOTIDE SEQUENCE [LARGE SCALE GENOMIC DNA]</scope>
    <source>
        <strain evidence="17">DFY28</strain>
    </source>
</reference>
<keyword evidence="10 11" id="KW-0998">Cell outer membrane</keyword>
<evidence type="ECO:0000256" key="2">
    <source>
        <dbReference type="ARBA" id="ARBA00022448"/>
    </source>
</evidence>
<comment type="caution">
    <text evidence="16">The sequence shown here is derived from an EMBL/GenBank/DDBJ whole genome shotgun (WGS) entry which is preliminary data.</text>
</comment>
<evidence type="ECO:0000313" key="17">
    <source>
        <dbReference type="Proteomes" id="UP001597237"/>
    </source>
</evidence>
<organism evidence="16 17">
    <name type="scientific">Phenylobacterium terrae</name>
    <dbReference type="NCBI Taxonomy" id="2665495"/>
    <lineage>
        <taxon>Bacteria</taxon>
        <taxon>Pseudomonadati</taxon>
        <taxon>Pseudomonadota</taxon>
        <taxon>Alphaproteobacteria</taxon>
        <taxon>Caulobacterales</taxon>
        <taxon>Caulobacteraceae</taxon>
        <taxon>Phenylobacterium</taxon>
    </lineage>
</organism>
<keyword evidence="17" id="KW-1185">Reference proteome</keyword>
<evidence type="ECO:0000256" key="5">
    <source>
        <dbReference type="ARBA" id="ARBA00022692"/>
    </source>
</evidence>
<evidence type="ECO:0000256" key="4">
    <source>
        <dbReference type="ARBA" id="ARBA00022496"/>
    </source>
</evidence>
<keyword evidence="8 12" id="KW-0798">TonB box</keyword>
<evidence type="ECO:0000256" key="6">
    <source>
        <dbReference type="ARBA" id="ARBA00023004"/>
    </source>
</evidence>
<keyword evidence="7" id="KW-0406">Ion transport</keyword>
<dbReference type="PROSITE" id="PS52016">
    <property type="entry name" value="TONB_DEPENDENT_REC_3"/>
    <property type="match status" value="1"/>
</dbReference>
<name>A0ABW4N0L4_9CAUL</name>